<keyword evidence="9 13" id="KW-0798">TonB box</keyword>
<dbReference type="PANTHER" id="PTHR32552">
    <property type="entry name" value="FERRICHROME IRON RECEPTOR-RELATED"/>
    <property type="match status" value="1"/>
</dbReference>
<dbReference type="Pfam" id="PF00593">
    <property type="entry name" value="TonB_dep_Rec_b-barrel"/>
    <property type="match status" value="1"/>
</dbReference>
<dbReference type="PROSITE" id="PS52016">
    <property type="entry name" value="TONB_DEPENDENT_REC_3"/>
    <property type="match status" value="1"/>
</dbReference>
<evidence type="ECO:0000313" key="18">
    <source>
        <dbReference type="Proteomes" id="UP000245086"/>
    </source>
</evidence>
<evidence type="ECO:0000256" key="12">
    <source>
        <dbReference type="PROSITE-ProRule" id="PRU01360"/>
    </source>
</evidence>
<evidence type="ECO:0000256" key="2">
    <source>
        <dbReference type="ARBA" id="ARBA00022448"/>
    </source>
</evidence>
<evidence type="ECO:0000256" key="6">
    <source>
        <dbReference type="ARBA" id="ARBA00022729"/>
    </source>
</evidence>
<evidence type="ECO:0000259" key="16">
    <source>
        <dbReference type="Pfam" id="PF07715"/>
    </source>
</evidence>
<evidence type="ECO:0000256" key="13">
    <source>
        <dbReference type="RuleBase" id="RU003357"/>
    </source>
</evidence>
<proteinExistence type="inferred from homology"/>
<dbReference type="Gene3D" id="2.170.130.10">
    <property type="entry name" value="TonB-dependent receptor, plug domain"/>
    <property type="match status" value="1"/>
</dbReference>
<dbReference type="SUPFAM" id="SSF56935">
    <property type="entry name" value="Porins"/>
    <property type="match status" value="1"/>
</dbReference>
<keyword evidence="7" id="KW-0408">Iron</keyword>
<evidence type="ECO:0000256" key="14">
    <source>
        <dbReference type="SAM" id="SignalP"/>
    </source>
</evidence>
<evidence type="ECO:0000313" key="17">
    <source>
        <dbReference type="EMBL" id="GBF59336.1"/>
    </source>
</evidence>
<evidence type="ECO:0000256" key="10">
    <source>
        <dbReference type="ARBA" id="ARBA00023136"/>
    </source>
</evidence>
<accession>A0A2P2EE60</accession>
<gene>
    <name evidence="17" type="primary">cirA_6</name>
    <name evidence="17" type="ORF">PbB2_03031</name>
</gene>
<keyword evidence="3 12" id="KW-1134">Transmembrane beta strand</keyword>
<dbReference type="Pfam" id="PF07715">
    <property type="entry name" value="Plug"/>
    <property type="match status" value="1"/>
</dbReference>
<feature type="chain" id="PRO_5015186976" evidence="14">
    <location>
        <begin position="26"/>
        <end position="821"/>
    </location>
</feature>
<feature type="domain" description="TonB-dependent receptor-like beta-barrel" evidence="15">
    <location>
        <begin position="292"/>
        <end position="779"/>
    </location>
</feature>
<reference evidence="17 18" key="1">
    <citation type="journal article" date="2018" name="Genome Announc.">
        <title>Draft Genome Sequence of "Candidatus Phycosocius bacilliformis," an Alphaproteobacterial Ectosymbiont of the Hydrocarbon-Producing Green Alga Botryococcus braunii.</title>
        <authorList>
            <person name="Tanabe Y."/>
            <person name="Yamaguchi H."/>
            <person name="Watanabe M.M."/>
        </authorList>
    </citation>
    <scope>NUCLEOTIDE SEQUENCE [LARGE SCALE GENOMIC DNA]</scope>
    <source>
        <strain evidence="17 18">BOTRYCO-2</strain>
    </source>
</reference>
<evidence type="ECO:0000256" key="7">
    <source>
        <dbReference type="ARBA" id="ARBA00023004"/>
    </source>
</evidence>
<dbReference type="InterPro" id="IPR037066">
    <property type="entry name" value="Plug_dom_sf"/>
</dbReference>
<dbReference type="InterPro" id="IPR036942">
    <property type="entry name" value="Beta-barrel_TonB_sf"/>
</dbReference>
<feature type="signal peptide" evidence="14">
    <location>
        <begin position="1"/>
        <end position="25"/>
    </location>
</feature>
<feature type="domain" description="TonB-dependent receptor plug" evidence="16">
    <location>
        <begin position="59"/>
        <end position="169"/>
    </location>
</feature>
<sequence length="821" mass="88207">MKAASKLAIAMSGVSLFAFAPMAWAQTQPTNPAQADDQAPEKEVEVVIVTGTSRGRVALDTPLAVTQINAQSLSRLAASGQADILNSVPTIKADGGGGEVAANIFVKGLPSGGQYQFTPLMYDGVTVLSSFGLNSSAYDVYYRNDLGVQRLEFVRGGVSNLFGPGSVAGMINYISKKGGETYQGTAQLELGENDRIKGDFAVGGPISDKLFYAVSGYYRTDKGPLDTNLDTVGGQVRGNLDYRFGDGSGSVTLYGQYIDDQVQFYLPIPLNGTTRKRLVGNDGQIVDSVQNDFGPSLGFKTPTGNFVSDINDGVSTKGGQVALSFDKSFGDSGWAANGRLKHSDYKHKFGLFSDGDGVINVPETLQSFLTNRGLGSTANASFTYVGGAAVGANALLFANRFTDRVRPAQDTTAELNLTKSLTTGSLDHTITVGGFYGKASAGDYNVTTTYLAELNNRPRLVNLVVTNGASQTIIARNGLLNAGAGYVNNHHEAERYAGYVADQIKIGEKVNLDIGFRVETLNGNIRRERTSVTITDSTTANLSNALRDVIWGNGAFTVGKVSTSEWAGAIGALYKATDRVSLYANFSRGYFFPELRSVSFNSLFQPSSYKAEIIHQGEVGLKMNMPKLSLTLAGLATSLDNRRQVLFVNDGAGGFIEKVNLVGTESYAVEATLDYKLTKHLRFSGNMTLQSNQYSAFDSNTALIGKDVERQPGFLYNAGLYYDDGTWDASLFTNFTGSNYTSSSNTILLDEWNIVNLDVGYTLPIGAKSARFSLNVYNLFDDDAVTEGSPRQDNNQAANGAFFVGRPVLPRRILARVTYNF</sequence>
<protein>
    <submittedName>
        <fullName evidence="17">Colicin I receptor</fullName>
    </submittedName>
</protein>
<dbReference type="RefSeq" id="WP_108986219.1">
    <property type="nucleotide sequence ID" value="NZ_BFBR01000012.1"/>
</dbReference>
<evidence type="ECO:0000256" key="4">
    <source>
        <dbReference type="ARBA" id="ARBA00022496"/>
    </source>
</evidence>
<dbReference type="Gene3D" id="2.40.170.20">
    <property type="entry name" value="TonB-dependent receptor, beta-barrel domain"/>
    <property type="match status" value="1"/>
</dbReference>
<keyword evidence="6 14" id="KW-0732">Signal</keyword>
<dbReference type="InterPro" id="IPR012910">
    <property type="entry name" value="Plug_dom"/>
</dbReference>
<comment type="subcellular location">
    <subcellularLocation>
        <location evidence="1 12">Cell outer membrane</location>
        <topology evidence="1 12">Multi-pass membrane protein</topology>
    </subcellularLocation>
</comment>
<comment type="similarity">
    <text evidence="12 13">Belongs to the TonB-dependent receptor family.</text>
</comment>
<keyword evidence="8" id="KW-0406">Ion transport</keyword>
<dbReference type="InterPro" id="IPR039426">
    <property type="entry name" value="TonB-dep_rcpt-like"/>
</dbReference>
<evidence type="ECO:0000256" key="1">
    <source>
        <dbReference type="ARBA" id="ARBA00004571"/>
    </source>
</evidence>
<dbReference type="PANTHER" id="PTHR32552:SF89">
    <property type="entry name" value="CATECHOLATE SIDEROPHORE RECEPTOR FIU"/>
    <property type="match status" value="1"/>
</dbReference>
<name>A0A2P2EE60_9PROT</name>
<evidence type="ECO:0000256" key="3">
    <source>
        <dbReference type="ARBA" id="ARBA00022452"/>
    </source>
</evidence>
<dbReference type="AlphaFoldDB" id="A0A2P2EE60"/>
<keyword evidence="10 12" id="KW-0472">Membrane</keyword>
<evidence type="ECO:0000256" key="11">
    <source>
        <dbReference type="ARBA" id="ARBA00023237"/>
    </source>
</evidence>
<evidence type="ECO:0000256" key="8">
    <source>
        <dbReference type="ARBA" id="ARBA00023065"/>
    </source>
</evidence>
<evidence type="ECO:0000256" key="5">
    <source>
        <dbReference type="ARBA" id="ARBA00022692"/>
    </source>
</evidence>
<comment type="caution">
    <text evidence="17">The sequence shown here is derived from an EMBL/GenBank/DDBJ whole genome shotgun (WGS) entry which is preliminary data.</text>
</comment>
<dbReference type="EMBL" id="BFBR01000012">
    <property type="protein sequence ID" value="GBF59336.1"/>
    <property type="molecule type" value="Genomic_DNA"/>
</dbReference>
<keyword evidence="4" id="KW-0410">Iron transport</keyword>
<keyword evidence="2 12" id="KW-0813">Transport</keyword>
<dbReference type="GO" id="GO:0009279">
    <property type="term" value="C:cell outer membrane"/>
    <property type="evidence" value="ECO:0007669"/>
    <property type="project" value="UniProtKB-SubCell"/>
</dbReference>
<dbReference type="GO" id="GO:0015344">
    <property type="term" value="F:siderophore uptake transmembrane transporter activity"/>
    <property type="evidence" value="ECO:0007669"/>
    <property type="project" value="TreeGrafter"/>
</dbReference>
<keyword evidence="11 12" id="KW-0998">Cell outer membrane</keyword>
<dbReference type="Proteomes" id="UP000245086">
    <property type="component" value="Unassembled WGS sequence"/>
</dbReference>
<dbReference type="InterPro" id="IPR000531">
    <property type="entry name" value="Beta-barrel_TonB"/>
</dbReference>
<evidence type="ECO:0000256" key="9">
    <source>
        <dbReference type="ARBA" id="ARBA00023077"/>
    </source>
</evidence>
<keyword evidence="5 12" id="KW-0812">Transmembrane</keyword>
<dbReference type="OrthoDB" id="7277632at2"/>
<evidence type="ECO:0000259" key="15">
    <source>
        <dbReference type="Pfam" id="PF00593"/>
    </source>
</evidence>
<keyword evidence="17" id="KW-0675">Receptor</keyword>
<organism evidence="17 18">
    <name type="scientific">Candidatus Phycosocius bacilliformis</name>
    <dbReference type="NCBI Taxonomy" id="1445552"/>
    <lineage>
        <taxon>Bacteria</taxon>
        <taxon>Pseudomonadati</taxon>
        <taxon>Pseudomonadota</taxon>
        <taxon>Alphaproteobacteria</taxon>
        <taxon>Caulobacterales</taxon>
        <taxon>Caulobacterales incertae sedis</taxon>
        <taxon>Candidatus Phycosocius</taxon>
    </lineage>
</organism>
<keyword evidence="18" id="KW-1185">Reference proteome</keyword>